<dbReference type="AlphaFoldDB" id="A0A2Z6S1Q4"/>
<reference evidence="1 2" key="1">
    <citation type="submission" date="2017-11" db="EMBL/GenBank/DDBJ databases">
        <title>The genome of Rhizophagus clarus HR1 reveals common genetic basis of auxotrophy among arbuscular mycorrhizal fungi.</title>
        <authorList>
            <person name="Kobayashi Y."/>
        </authorList>
    </citation>
    <scope>NUCLEOTIDE SEQUENCE [LARGE SCALE GENOMIC DNA]</scope>
    <source>
        <strain evidence="1 2">HR1</strain>
    </source>
</reference>
<proteinExistence type="predicted"/>
<protein>
    <submittedName>
        <fullName evidence="1">Uncharacterized protein</fullName>
    </submittedName>
</protein>
<gene>
    <name evidence="1" type="ORF">RclHR1_00810013</name>
</gene>
<organism evidence="1 2">
    <name type="scientific">Rhizophagus clarus</name>
    <dbReference type="NCBI Taxonomy" id="94130"/>
    <lineage>
        <taxon>Eukaryota</taxon>
        <taxon>Fungi</taxon>
        <taxon>Fungi incertae sedis</taxon>
        <taxon>Mucoromycota</taxon>
        <taxon>Glomeromycotina</taxon>
        <taxon>Glomeromycetes</taxon>
        <taxon>Glomerales</taxon>
        <taxon>Glomeraceae</taxon>
        <taxon>Rhizophagus</taxon>
    </lineage>
</organism>
<evidence type="ECO:0000313" key="2">
    <source>
        <dbReference type="Proteomes" id="UP000247702"/>
    </source>
</evidence>
<keyword evidence="2" id="KW-1185">Reference proteome</keyword>
<dbReference type="EMBL" id="BEXD01004215">
    <property type="protein sequence ID" value="GBC08421.1"/>
    <property type="molecule type" value="Genomic_DNA"/>
</dbReference>
<name>A0A2Z6S1Q4_9GLOM</name>
<evidence type="ECO:0000313" key="1">
    <source>
        <dbReference type="EMBL" id="GBC08421.1"/>
    </source>
</evidence>
<sequence>MNVEKKENNSYCLNEKGQLVIKIPKDFWNKEVKNAYNIMIVKIIAQRLCTLTKEFAMLPMIFKAVSSWKEYLFPVSSYYLCPYNQSTG</sequence>
<comment type="caution">
    <text evidence="1">The sequence shown here is derived from an EMBL/GenBank/DDBJ whole genome shotgun (WGS) entry which is preliminary data.</text>
</comment>
<dbReference type="Proteomes" id="UP000247702">
    <property type="component" value="Unassembled WGS sequence"/>
</dbReference>
<accession>A0A2Z6S1Q4</accession>